<sequence length="238" mass="26720">MTAEEVQTLKEKGNACMKENKYAEAILHYTQGIVLDPKNYILFSNRSFAFLKLSQFYHAYEDAIETIRLNPLWAKGYFRKGEVEAATFQYEDALLNYKCALEHQPGDAVITEAMKRVTTQINKDKRANEQVPWLGAGVGIIIGVIIVIADQLFTNTPSISHPIVMAILTISIAVIGFGLAKGYRYYVECCRKGLLDPPPDLLKEMNAKQENGVSGEKSGHQRYSKAQARLKLRKGRTS</sequence>
<evidence type="ECO:0000256" key="4">
    <source>
        <dbReference type="ARBA" id="ARBA00022803"/>
    </source>
</evidence>
<feature type="transmembrane region" description="Helical" evidence="7">
    <location>
        <begin position="159"/>
        <end position="179"/>
    </location>
</feature>
<protein>
    <submittedName>
        <fullName evidence="8">Uncharacterized protein</fullName>
    </submittedName>
</protein>
<feature type="compositionally biased region" description="Basic residues" evidence="6">
    <location>
        <begin position="220"/>
        <end position="238"/>
    </location>
</feature>
<evidence type="ECO:0000256" key="5">
    <source>
        <dbReference type="PROSITE-ProRule" id="PRU00339"/>
    </source>
</evidence>
<dbReference type="SMART" id="SM00028">
    <property type="entry name" value="TPR"/>
    <property type="match status" value="3"/>
</dbReference>
<dbReference type="SUPFAM" id="SSF48452">
    <property type="entry name" value="TPR-like"/>
    <property type="match status" value="1"/>
</dbReference>
<evidence type="ECO:0000256" key="7">
    <source>
        <dbReference type="SAM" id="Phobius"/>
    </source>
</evidence>
<accession>A0A8I6RG70</accession>
<dbReference type="Proteomes" id="UP000494040">
    <property type="component" value="Unassembled WGS sequence"/>
</dbReference>
<comment type="subcellular location">
    <subcellularLocation>
        <location evidence="1">Cytoplasm</location>
    </subcellularLocation>
</comment>
<keyword evidence="3" id="KW-0677">Repeat</keyword>
<feature type="repeat" description="TPR" evidence="5">
    <location>
        <begin position="6"/>
        <end position="39"/>
    </location>
</feature>
<dbReference type="PROSITE" id="PS50005">
    <property type="entry name" value="TPR"/>
    <property type="match status" value="2"/>
</dbReference>
<dbReference type="Pfam" id="PF13414">
    <property type="entry name" value="TPR_11"/>
    <property type="match status" value="1"/>
</dbReference>
<evidence type="ECO:0000256" key="3">
    <source>
        <dbReference type="ARBA" id="ARBA00022737"/>
    </source>
</evidence>
<dbReference type="PANTHER" id="PTHR22904:SF532">
    <property type="entry name" value="HEAT SHOCK PROTEIN STI1-LIKE PROTEIN"/>
    <property type="match status" value="1"/>
</dbReference>
<keyword evidence="7" id="KW-0812">Transmembrane</keyword>
<dbReference type="EnsemblMetazoa" id="XM_014389209.2">
    <property type="protein sequence ID" value="XP_014244695.1"/>
    <property type="gene ID" value="LOC106663949"/>
</dbReference>
<dbReference type="RefSeq" id="XP_014244695.1">
    <property type="nucleotide sequence ID" value="XM_014389209.2"/>
</dbReference>
<keyword evidence="9" id="KW-1185">Reference proteome</keyword>
<dbReference type="Gene3D" id="1.25.40.10">
    <property type="entry name" value="Tetratricopeptide repeat domain"/>
    <property type="match status" value="1"/>
</dbReference>
<dbReference type="FunFam" id="1.25.40.10:FF:000020">
    <property type="entry name" value="Stress-induced phosphoprotein 1"/>
    <property type="match status" value="1"/>
</dbReference>
<organism evidence="8 9">
    <name type="scientific">Cimex lectularius</name>
    <name type="common">Bed bug</name>
    <name type="synonym">Acanthia lectularia</name>
    <dbReference type="NCBI Taxonomy" id="79782"/>
    <lineage>
        <taxon>Eukaryota</taxon>
        <taxon>Metazoa</taxon>
        <taxon>Ecdysozoa</taxon>
        <taxon>Arthropoda</taxon>
        <taxon>Hexapoda</taxon>
        <taxon>Insecta</taxon>
        <taxon>Pterygota</taxon>
        <taxon>Neoptera</taxon>
        <taxon>Paraneoptera</taxon>
        <taxon>Hemiptera</taxon>
        <taxon>Heteroptera</taxon>
        <taxon>Panheteroptera</taxon>
        <taxon>Cimicomorpha</taxon>
        <taxon>Cimicidae</taxon>
        <taxon>Cimex</taxon>
    </lineage>
</organism>
<reference evidence="8" key="1">
    <citation type="submission" date="2022-01" db="UniProtKB">
        <authorList>
            <consortium name="EnsemblMetazoa"/>
        </authorList>
    </citation>
    <scope>IDENTIFICATION</scope>
</reference>
<keyword evidence="2" id="KW-0963">Cytoplasm</keyword>
<feature type="transmembrane region" description="Helical" evidence="7">
    <location>
        <begin position="131"/>
        <end position="153"/>
    </location>
</feature>
<dbReference type="GO" id="GO:0005737">
    <property type="term" value="C:cytoplasm"/>
    <property type="evidence" value="ECO:0007669"/>
    <property type="project" value="UniProtKB-SubCell"/>
</dbReference>
<evidence type="ECO:0000256" key="2">
    <source>
        <dbReference type="ARBA" id="ARBA00022490"/>
    </source>
</evidence>
<dbReference type="PANTHER" id="PTHR22904">
    <property type="entry name" value="TPR REPEAT CONTAINING PROTEIN"/>
    <property type="match status" value="1"/>
</dbReference>
<evidence type="ECO:0000313" key="8">
    <source>
        <dbReference type="EnsemblMetazoa" id="XP_014244695.1"/>
    </source>
</evidence>
<dbReference type="AlphaFoldDB" id="A0A8I6RG70"/>
<dbReference type="InterPro" id="IPR019734">
    <property type="entry name" value="TPR_rpt"/>
</dbReference>
<dbReference type="OMA" id="QPQWAKG"/>
<evidence type="ECO:0000256" key="1">
    <source>
        <dbReference type="ARBA" id="ARBA00004496"/>
    </source>
</evidence>
<dbReference type="OrthoDB" id="2423701at2759"/>
<keyword evidence="7" id="KW-1133">Transmembrane helix</keyword>
<dbReference type="GO" id="GO:0051879">
    <property type="term" value="F:Hsp90 protein binding"/>
    <property type="evidence" value="ECO:0007669"/>
    <property type="project" value="TreeGrafter"/>
</dbReference>
<dbReference type="InterPro" id="IPR011990">
    <property type="entry name" value="TPR-like_helical_dom_sf"/>
</dbReference>
<name>A0A8I6RG70_CIMLE</name>
<feature type="region of interest" description="Disordered" evidence="6">
    <location>
        <begin position="205"/>
        <end position="238"/>
    </location>
</feature>
<evidence type="ECO:0000256" key="6">
    <source>
        <dbReference type="SAM" id="MobiDB-lite"/>
    </source>
</evidence>
<keyword evidence="7" id="KW-0472">Membrane</keyword>
<keyword evidence="4 5" id="KW-0802">TPR repeat</keyword>
<dbReference type="KEGG" id="clec:106663949"/>
<proteinExistence type="predicted"/>
<feature type="repeat" description="TPR" evidence="5">
    <location>
        <begin position="74"/>
        <end position="107"/>
    </location>
</feature>
<evidence type="ECO:0000313" key="9">
    <source>
        <dbReference type="Proteomes" id="UP000494040"/>
    </source>
</evidence>
<dbReference type="GeneID" id="106663949"/>